<feature type="transmembrane region" description="Helical" evidence="1">
    <location>
        <begin position="90"/>
        <end position="111"/>
    </location>
</feature>
<feature type="transmembrane region" description="Helical" evidence="1">
    <location>
        <begin position="21"/>
        <end position="41"/>
    </location>
</feature>
<gene>
    <name evidence="2" type="ORF">GCM10008170_30020</name>
    <name evidence="3" type="ORF">JOD31_003015</name>
</gene>
<dbReference type="AlphaFoldDB" id="A0A9W6MT39"/>
<dbReference type="EMBL" id="BSFF01000003">
    <property type="protein sequence ID" value="GLK56983.1"/>
    <property type="molecule type" value="Genomic_DNA"/>
</dbReference>
<evidence type="ECO:0000313" key="4">
    <source>
        <dbReference type="Proteomes" id="UP000758856"/>
    </source>
</evidence>
<keyword evidence="1" id="KW-1133">Transmembrane helix</keyword>
<dbReference type="InterPro" id="IPR009495">
    <property type="entry name" value="NrsF"/>
</dbReference>
<sequence>MRTSDLIEALAADAATPPARLGRTFAFAFALAVAGAALVFAVKLGPRPDFVDALGTVRFPFKFVVTGAFGAAAALLALRLARPGASVRSGVLALGLAVAVLGAGVLAELAVTPEATWAARLVGHNWLVCLINVPVLSAIPLSALLIALRRGAPASPSLAGAVAGVVAGAIGATFYAAQCPDDSPLFVAVWYTLAIAIVATVGAVVGSRLLRW</sequence>
<dbReference type="Proteomes" id="UP001143400">
    <property type="component" value="Unassembled WGS sequence"/>
</dbReference>
<feature type="transmembrane region" description="Helical" evidence="1">
    <location>
        <begin position="158"/>
        <end position="177"/>
    </location>
</feature>
<feature type="transmembrane region" description="Helical" evidence="1">
    <location>
        <begin position="61"/>
        <end position="78"/>
    </location>
</feature>
<reference evidence="3 4" key="2">
    <citation type="submission" date="2021-01" db="EMBL/GenBank/DDBJ databases">
        <title>Genomic Encyclopedia of Type Strains, Phase IV (KMG-IV): sequencing the most valuable type-strain genomes for metagenomic binning, comparative biology and taxonomic classification.</title>
        <authorList>
            <person name="Goeker M."/>
        </authorList>
    </citation>
    <scope>NUCLEOTIDE SEQUENCE [LARGE SCALE GENOMIC DNA]</scope>
    <source>
        <strain evidence="3 4">DSM 6130</strain>
    </source>
</reference>
<dbReference type="EMBL" id="JAFBCY010000003">
    <property type="protein sequence ID" value="MBM7852773.1"/>
    <property type="molecule type" value="Genomic_DNA"/>
</dbReference>
<comment type="caution">
    <text evidence="2">The sequence shown here is derived from an EMBL/GenBank/DDBJ whole genome shotgun (WGS) entry which is preliminary data.</text>
</comment>
<dbReference type="RefSeq" id="WP_204951227.1">
    <property type="nucleotide sequence ID" value="NZ_BSFF01000003.1"/>
</dbReference>
<accession>A0A9W6MT39</accession>
<evidence type="ECO:0008006" key="6">
    <source>
        <dbReference type="Google" id="ProtNLM"/>
    </source>
</evidence>
<reference evidence="2" key="3">
    <citation type="submission" date="2023-01" db="EMBL/GenBank/DDBJ databases">
        <authorList>
            <person name="Sun Q."/>
            <person name="Evtushenko L."/>
        </authorList>
    </citation>
    <scope>NUCLEOTIDE SEQUENCE</scope>
    <source>
        <strain evidence="2">VKM B-1606</strain>
    </source>
</reference>
<evidence type="ECO:0000256" key="1">
    <source>
        <dbReference type="SAM" id="Phobius"/>
    </source>
</evidence>
<protein>
    <recommendedName>
        <fullName evidence="6">DUF1109 family protein</fullName>
    </recommendedName>
</protein>
<evidence type="ECO:0000313" key="5">
    <source>
        <dbReference type="Proteomes" id="UP001143400"/>
    </source>
</evidence>
<evidence type="ECO:0000313" key="3">
    <source>
        <dbReference type="EMBL" id="MBM7852773.1"/>
    </source>
</evidence>
<proteinExistence type="predicted"/>
<organism evidence="2 5">
    <name type="scientific">Methylopila capsulata</name>
    <dbReference type="NCBI Taxonomy" id="61654"/>
    <lineage>
        <taxon>Bacteria</taxon>
        <taxon>Pseudomonadati</taxon>
        <taxon>Pseudomonadota</taxon>
        <taxon>Alphaproteobacteria</taxon>
        <taxon>Hyphomicrobiales</taxon>
        <taxon>Methylopilaceae</taxon>
        <taxon>Methylopila</taxon>
    </lineage>
</organism>
<keyword evidence="1" id="KW-0812">Transmembrane</keyword>
<dbReference type="Pfam" id="PF06532">
    <property type="entry name" value="NrsF"/>
    <property type="match status" value="1"/>
</dbReference>
<evidence type="ECO:0000313" key="2">
    <source>
        <dbReference type="EMBL" id="GLK56983.1"/>
    </source>
</evidence>
<keyword evidence="1" id="KW-0472">Membrane</keyword>
<reference evidence="2" key="1">
    <citation type="journal article" date="2014" name="Int. J. Syst. Evol. Microbiol.">
        <title>Complete genome sequence of Corynebacterium casei LMG S-19264T (=DSM 44701T), isolated from a smear-ripened cheese.</title>
        <authorList>
            <consortium name="US DOE Joint Genome Institute (JGI-PGF)"/>
            <person name="Walter F."/>
            <person name="Albersmeier A."/>
            <person name="Kalinowski J."/>
            <person name="Ruckert C."/>
        </authorList>
    </citation>
    <scope>NUCLEOTIDE SEQUENCE</scope>
    <source>
        <strain evidence="2">VKM B-1606</strain>
    </source>
</reference>
<feature type="transmembrane region" description="Helical" evidence="1">
    <location>
        <begin position="123"/>
        <end position="146"/>
    </location>
</feature>
<feature type="transmembrane region" description="Helical" evidence="1">
    <location>
        <begin position="189"/>
        <end position="210"/>
    </location>
</feature>
<dbReference type="Proteomes" id="UP000758856">
    <property type="component" value="Unassembled WGS sequence"/>
</dbReference>
<keyword evidence="4" id="KW-1185">Reference proteome</keyword>
<name>A0A9W6MT39_9HYPH</name>